<protein>
    <submittedName>
        <fullName evidence="1">Uncharacterized protein</fullName>
    </submittedName>
</protein>
<dbReference type="AlphaFoldDB" id="A0A6J4JXZ5"/>
<proteinExistence type="predicted"/>
<dbReference type="EMBL" id="CADCTQ010000381">
    <property type="protein sequence ID" value="CAA9290672.1"/>
    <property type="molecule type" value="Genomic_DNA"/>
</dbReference>
<name>A0A6J4JXZ5_9SPHI</name>
<organism evidence="1">
    <name type="scientific">uncultured Cytophagales bacterium</name>
    <dbReference type="NCBI Taxonomy" id="158755"/>
    <lineage>
        <taxon>Bacteria</taxon>
        <taxon>Pseudomonadati</taxon>
        <taxon>Bacteroidota</taxon>
        <taxon>Sphingobacteriia</taxon>
        <taxon>Sphingobacteriales</taxon>
        <taxon>environmental samples</taxon>
    </lineage>
</organism>
<accession>A0A6J4JXZ5</accession>
<evidence type="ECO:0000313" key="1">
    <source>
        <dbReference type="EMBL" id="CAA9290672.1"/>
    </source>
</evidence>
<reference evidence="1" key="1">
    <citation type="submission" date="2020-02" db="EMBL/GenBank/DDBJ databases">
        <authorList>
            <person name="Meier V. D."/>
        </authorList>
    </citation>
    <scope>NUCLEOTIDE SEQUENCE</scope>
    <source>
        <strain evidence="1">AVDCRST_MAG56</strain>
    </source>
</reference>
<gene>
    <name evidence="1" type="ORF">AVDCRST_MAG56-4544</name>
</gene>
<sequence length="58" mass="6496">MWGTSLPKRNTRITAIFTELLERQFSIDSSSRRLKMRSASDYAGQLAMHVNHSTGPSG</sequence>